<feature type="transmembrane region" description="Helical" evidence="1">
    <location>
        <begin position="180"/>
        <end position="206"/>
    </location>
</feature>
<dbReference type="AlphaFoldDB" id="A0A1H6T946"/>
<dbReference type="EMBL" id="FNZA01000001">
    <property type="protein sequence ID" value="SEI73617.1"/>
    <property type="molecule type" value="Genomic_DNA"/>
</dbReference>
<dbReference type="Proteomes" id="UP000199223">
    <property type="component" value="Unassembled WGS sequence"/>
</dbReference>
<feature type="transmembrane region" description="Helical" evidence="1">
    <location>
        <begin position="64"/>
        <end position="82"/>
    </location>
</feature>
<organism evidence="2 3">
    <name type="scientific">Deinococcus reticulitermitis</name>
    <dbReference type="NCBI Taxonomy" id="856736"/>
    <lineage>
        <taxon>Bacteria</taxon>
        <taxon>Thermotogati</taxon>
        <taxon>Deinococcota</taxon>
        <taxon>Deinococci</taxon>
        <taxon>Deinococcales</taxon>
        <taxon>Deinococcaceae</taxon>
        <taxon>Deinococcus</taxon>
    </lineage>
</organism>
<keyword evidence="1" id="KW-0812">Transmembrane</keyword>
<keyword evidence="1" id="KW-0472">Membrane</keyword>
<gene>
    <name evidence="2" type="ORF">SAMN04488058_101475</name>
</gene>
<name>A0A1H6T946_9DEIO</name>
<feature type="transmembrane region" description="Helical" evidence="1">
    <location>
        <begin position="38"/>
        <end position="57"/>
    </location>
</feature>
<sequence length="277" mass="29536">MRRARPQGDWTLTLALLGVAGLGVLARAAVSPDAPSPLLGLFLLLPVMVVAALCLNLRGEGVRWGAGLAAASVAAYCNFVLLDPQYNQDANIGLGLYMIGGFVILLLPAALLGGFIGRLIRPDRGASRAPRASLPQAPWLWALTLPVLGTLANGWAGTVVMRRAREEYPQLERLATGNDWARLLSSALTPLPLLLGVAALPLTLLYRQAGRGGQAQPWLAAWWGTAAGLTGSFLLLGVVPRLWERAFVPFSLITALPFVTGLLGWAWGRRLSRAPTR</sequence>
<keyword evidence="3" id="KW-1185">Reference proteome</keyword>
<feature type="transmembrane region" description="Helical" evidence="1">
    <location>
        <begin position="218"/>
        <end position="240"/>
    </location>
</feature>
<feature type="transmembrane region" description="Helical" evidence="1">
    <location>
        <begin position="246"/>
        <end position="267"/>
    </location>
</feature>
<evidence type="ECO:0000256" key="1">
    <source>
        <dbReference type="SAM" id="Phobius"/>
    </source>
</evidence>
<evidence type="ECO:0000313" key="3">
    <source>
        <dbReference type="Proteomes" id="UP000199223"/>
    </source>
</evidence>
<evidence type="ECO:0000313" key="2">
    <source>
        <dbReference type="EMBL" id="SEI73617.1"/>
    </source>
</evidence>
<keyword evidence="1" id="KW-1133">Transmembrane helix</keyword>
<dbReference type="STRING" id="856736.SAMN04488058_101475"/>
<feature type="transmembrane region" description="Helical" evidence="1">
    <location>
        <begin position="94"/>
        <end position="117"/>
    </location>
</feature>
<accession>A0A1H6T946</accession>
<reference evidence="3" key="1">
    <citation type="submission" date="2016-10" db="EMBL/GenBank/DDBJ databases">
        <authorList>
            <person name="Varghese N."/>
            <person name="Submissions S."/>
        </authorList>
    </citation>
    <scope>NUCLEOTIDE SEQUENCE [LARGE SCALE GENOMIC DNA]</scope>
    <source>
        <strain evidence="3">CGMCC 1.10218</strain>
    </source>
</reference>
<protein>
    <submittedName>
        <fullName evidence="2">Uncharacterized protein</fullName>
    </submittedName>
</protein>
<proteinExistence type="predicted"/>
<feature type="transmembrane region" description="Helical" evidence="1">
    <location>
        <begin position="138"/>
        <end position="160"/>
    </location>
</feature>
<dbReference type="RefSeq" id="WP_177182989.1">
    <property type="nucleotide sequence ID" value="NZ_FNZA01000001.1"/>
</dbReference>